<dbReference type="GO" id="GO:0005634">
    <property type="term" value="C:nucleus"/>
    <property type="evidence" value="ECO:0007669"/>
    <property type="project" value="UniProtKB-SubCell"/>
</dbReference>
<keyword evidence="12" id="KW-1185">Reference proteome</keyword>
<feature type="region of interest" description="Disordered" evidence="9">
    <location>
        <begin position="1"/>
        <end position="122"/>
    </location>
</feature>
<comment type="subcellular location">
    <subcellularLocation>
        <location evidence="1">Nucleus</location>
    </subcellularLocation>
</comment>
<evidence type="ECO:0000259" key="10">
    <source>
        <dbReference type="PROSITE" id="PS50157"/>
    </source>
</evidence>
<dbReference type="Proteomes" id="UP000247409">
    <property type="component" value="Unassembled WGS sequence"/>
</dbReference>
<keyword evidence="7" id="KW-0539">Nucleus</keyword>
<dbReference type="Pfam" id="PF00096">
    <property type="entry name" value="zf-C2H2"/>
    <property type="match status" value="1"/>
</dbReference>
<dbReference type="PANTHER" id="PTHR24404:SF106">
    <property type="entry name" value="C2H2-TYPE DOMAIN-CONTAINING PROTEIN"/>
    <property type="match status" value="1"/>
</dbReference>
<gene>
    <name evidence="11" type="ORF">BWQ96_07132</name>
</gene>
<feature type="region of interest" description="Disordered" evidence="9">
    <location>
        <begin position="161"/>
        <end position="228"/>
    </location>
</feature>
<evidence type="ECO:0000256" key="8">
    <source>
        <dbReference type="PROSITE-ProRule" id="PRU00042"/>
    </source>
</evidence>
<accession>A0A2V3IM58</accession>
<dbReference type="STRING" id="448386.A0A2V3IM58"/>
<evidence type="ECO:0000256" key="7">
    <source>
        <dbReference type="ARBA" id="ARBA00023242"/>
    </source>
</evidence>
<keyword evidence="6" id="KW-0238">DNA-binding</keyword>
<evidence type="ECO:0000313" key="11">
    <source>
        <dbReference type="EMBL" id="PXF43127.1"/>
    </source>
</evidence>
<dbReference type="GO" id="GO:0003700">
    <property type="term" value="F:DNA-binding transcription factor activity"/>
    <property type="evidence" value="ECO:0007669"/>
    <property type="project" value="TreeGrafter"/>
</dbReference>
<dbReference type="GO" id="GO:0006357">
    <property type="term" value="P:regulation of transcription by RNA polymerase II"/>
    <property type="evidence" value="ECO:0007669"/>
    <property type="project" value="TreeGrafter"/>
</dbReference>
<sequence>MQSGDNSNSDRGGRSSKSSRDKSTGRGKRSFNTVEMEIAEFMADMPLGSIGSRKPSTGVNKPSRDESSQRALTERGGRLDPSMKDVLSGPITSQSSSIAHAPHRKEKRAKHRPAQGSQTDRELEIAELMAATGSKPQLSKHEAALAMADLALQTPLSASRTVHAAAQPTSRVQTSTSVGPSRTTPAGPSQPGPAQRGPSQRGPSHPGTSIDHPVSGAAQKPEGRNNSHECRKCGRAFNTQGAALDHQYECKIVLACSKCSFQAGTKAYLAKHERMHFERVCHVCGFTTIHGQAFKNHKKTHESSTCEICGARYTRRDTLKRHMKDKHPQQ</sequence>
<dbReference type="EMBL" id="NBIV01000136">
    <property type="protein sequence ID" value="PXF43127.1"/>
    <property type="molecule type" value="Genomic_DNA"/>
</dbReference>
<evidence type="ECO:0000256" key="5">
    <source>
        <dbReference type="ARBA" id="ARBA00022833"/>
    </source>
</evidence>
<dbReference type="SMART" id="SM00355">
    <property type="entry name" value="ZnF_C2H2"/>
    <property type="match status" value="4"/>
</dbReference>
<evidence type="ECO:0000313" key="12">
    <source>
        <dbReference type="Proteomes" id="UP000247409"/>
    </source>
</evidence>
<keyword evidence="5" id="KW-0862">Zinc</keyword>
<dbReference type="PROSITE" id="PS50157">
    <property type="entry name" value="ZINC_FINGER_C2H2_2"/>
    <property type="match status" value="1"/>
</dbReference>
<dbReference type="OrthoDB" id="6624883at2759"/>
<proteinExistence type="predicted"/>
<dbReference type="InterPro" id="IPR013087">
    <property type="entry name" value="Znf_C2H2_type"/>
</dbReference>
<evidence type="ECO:0000256" key="6">
    <source>
        <dbReference type="ARBA" id="ARBA00023125"/>
    </source>
</evidence>
<feature type="compositionally biased region" description="Polar residues" evidence="9">
    <location>
        <begin position="167"/>
        <end position="187"/>
    </location>
</feature>
<dbReference type="PANTHER" id="PTHR24404">
    <property type="entry name" value="ZINC FINGER PROTEIN"/>
    <property type="match status" value="1"/>
</dbReference>
<dbReference type="AlphaFoldDB" id="A0A2V3IM58"/>
<dbReference type="InterPro" id="IPR036236">
    <property type="entry name" value="Znf_C2H2_sf"/>
</dbReference>
<dbReference type="PROSITE" id="PS00028">
    <property type="entry name" value="ZINC_FINGER_C2H2_1"/>
    <property type="match status" value="1"/>
</dbReference>
<keyword evidence="2" id="KW-0479">Metal-binding</keyword>
<dbReference type="InterPro" id="IPR050589">
    <property type="entry name" value="Ikaros_C2H2-ZF"/>
</dbReference>
<evidence type="ECO:0000256" key="2">
    <source>
        <dbReference type="ARBA" id="ARBA00022723"/>
    </source>
</evidence>
<evidence type="ECO:0000256" key="3">
    <source>
        <dbReference type="ARBA" id="ARBA00022737"/>
    </source>
</evidence>
<dbReference type="Gene3D" id="3.30.160.60">
    <property type="entry name" value="Classic Zinc Finger"/>
    <property type="match status" value="1"/>
</dbReference>
<feature type="compositionally biased region" description="Low complexity" evidence="9">
    <location>
        <begin position="1"/>
        <end position="10"/>
    </location>
</feature>
<dbReference type="GO" id="GO:0008270">
    <property type="term" value="F:zinc ion binding"/>
    <property type="evidence" value="ECO:0007669"/>
    <property type="project" value="UniProtKB-KW"/>
</dbReference>
<comment type="caution">
    <text evidence="11">The sequence shown here is derived from an EMBL/GenBank/DDBJ whole genome shotgun (WGS) entry which is preliminary data.</text>
</comment>
<organism evidence="11 12">
    <name type="scientific">Gracilariopsis chorda</name>
    <dbReference type="NCBI Taxonomy" id="448386"/>
    <lineage>
        <taxon>Eukaryota</taxon>
        <taxon>Rhodophyta</taxon>
        <taxon>Florideophyceae</taxon>
        <taxon>Rhodymeniophycidae</taxon>
        <taxon>Gracilariales</taxon>
        <taxon>Gracilariaceae</taxon>
        <taxon>Gracilariopsis</taxon>
    </lineage>
</organism>
<feature type="domain" description="C2H2-type" evidence="10">
    <location>
        <begin position="304"/>
        <end position="330"/>
    </location>
</feature>
<reference evidence="11 12" key="1">
    <citation type="journal article" date="2018" name="Mol. Biol. Evol.">
        <title>Analysis of the draft genome of the red seaweed Gracilariopsis chorda provides insights into genome size evolution in Rhodophyta.</title>
        <authorList>
            <person name="Lee J."/>
            <person name="Yang E.C."/>
            <person name="Graf L."/>
            <person name="Yang J.H."/>
            <person name="Qiu H."/>
            <person name="Zel Zion U."/>
            <person name="Chan C.X."/>
            <person name="Stephens T.G."/>
            <person name="Weber A.P.M."/>
            <person name="Boo G.H."/>
            <person name="Boo S.M."/>
            <person name="Kim K.M."/>
            <person name="Shin Y."/>
            <person name="Jung M."/>
            <person name="Lee S.J."/>
            <person name="Yim H.S."/>
            <person name="Lee J.H."/>
            <person name="Bhattacharya D."/>
            <person name="Yoon H.S."/>
        </authorList>
    </citation>
    <scope>NUCLEOTIDE SEQUENCE [LARGE SCALE GENOMIC DNA]</scope>
    <source>
        <strain evidence="11 12">SKKU-2015</strain>
        <tissue evidence="11">Whole body</tissue>
    </source>
</reference>
<evidence type="ECO:0000256" key="9">
    <source>
        <dbReference type="SAM" id="MobiDB-lite"/>
    </source>
</evidence>
<protein>
    <submittedName>
        <fullName evidence="11">Replication initiator 1</fullName>
    </submittedName>
</protein>
<name>A0A2V3IM58_9FLOR</name>
<evidence type="ECO:0000256" key="1">
    <source>
        <dbReference type="ARBA" id="ARBA00004123"/>
    </source>
</evidence>
<feature type="compositionally biased region" description="Basic residues" evidence="9">
    <location>
        <begin position="101"/>
        <end position="113"/>
    </location>
</feature>
<keyword evidence="4 8" id="KW-0863">Zinc-finger</keyword>
<dbReference type="SUPFAM" id="SSF57667">
    <property type="entry name" value="beta-beta-alpha zinc fingers"/>
    <property type="match status" value="1"/>
</dbReference>
<evidence type="ECO:0000256" key="4">
    <source>
        <dbReference type="ARBA" id="ARBA00022771"/>
    </source>
</evidence>
<feature type="compositionally biased region" description="Basic and acidic residues" evidence="9">
    <location>
        <begin position="62"/>
        <end position="83"/>
    </location>
</feature>
<keyword evidence="3" id="KW-0677">Repeat</keyword>
<dbReference type="GO" id="GO:0000978">
    <property type="term" value="F:RNA polymerase II cis-regulatory region sequence-specific DNA binding"/>
    <property type="evidence" value="ECO:0007669"/>
    <property type="project" value="TreeGrafter"/>
</dbReference>